<sequence length="682" mass="80418">MEPKDLNNSNEEFKATPEQTDDAATSTPSTQPLSEESSVEPVAESYQDEAAPEADKNTEADAGEPTPSSQDEQDTEIEDETTDDSSDEEEDEEEMDEDTANEVIARGKIDYSTFTEVELINALRDLLASKPDDDIKDEVDRIKINFYKKHKANIEKEKAAFLEDGGAEEEYEPGNAPYEDDLRNLLREYRRLRNGRAKELEEEKERNLELKYQIIEDIKSLVNRKESINKTFQEFRDLQQQWRDVGLVPQAKLKDLWETYHHHVENFYDYIKINKELRDLDLKKNMEIKIGLCEKAEELLIEPSVTRAFNILQKYHEQWREVGPVPRDKKDELWDRFKLATSKINRKHQEFFEGRKEEQKKNLDAKVALCEKAEEIASTEIESHKAWDHKSKELIQLQKVWRTIGYAPKKDNNKIYERFRSACDQFFDAKREFYAHNKELQQNNLQLKLDLCVQAEALKDSTDWKKTTDEFISIQKKWKEIGPVPRKQSDAVWKRFRAACDYFFDQKSEHYSTVDHEQLENLEAKKALVDEVKAYQLSGDEDADLEKIKDFQRQWSEIGHVPFKEKDKIQNEFRNAINVHFDHLRIDEHKRDLLRFKTKVSNFTESPRGQNKMRHERDKYITRMKQLENDLTLLNNNVGFFANTKNAESLIEDVNKKIQATIEKIEMLKEKIRIIDQADEEE</sequence>
<keyword evidence="4" id="KW-1185">Reference proteome</keyword>
<dbReference type="InterPro" id="IPR007139">
    <property type="entry name" value="DUF349"/>
</dbReference>
<dbReference type="RefSeq" id="WP_107821159.1">
    <property type="nucleotide sequence ID" value="NZ_OY782574.1"/>
</dbReference>
<gene>
    <name evidence="3" type="ORF">C8N47_10369</name>
</gene>
<evidence type="ECO:0000313" key="4">
    <source>
        <dbReference type="Proteomes" id="UP000243525"/>
    </source>
</evidence>
<feature type="coiled-coil region" evidence="1">
    <location>
        <begin position="610"/>
        <end position="671"/>
    </location>
</feature>
<feature type="compositionally biased region" description="Low complexity" evidence="2">
    <location>
        <begin position="34"/>
        <end position="45"/>
    </location>
</feature>
<dbReference type="EMBL" id="QAAD01000003">
    <property type="protein sequence ID" value="PTN09775.1"/>
    <property type="molecule type" value="Genomic_DNA"/>
</dbReference>
<dbReference type="Pfam" id="PF03993">
    <property type="entry name" value="DUF349"/>
    <property type="match status" value="5"/>
</dbReference>
<keyword evidence="1" id="KW-0175">Coiled coil</keyword>
<name>A0A2T5C4H2_9BACT</name>
<evidence type="ECO:0000256" key="1">
    <source>
        <dbReference type="SAM" id="Coils"/>
    </source>
</evidence>
<dbReference type="AlphaFoldDB" id="A0A2T5C4H2"/>
<feature type="compositionally biased region" description="Acidic residues" evidence="2">
    <location>
        <begin position="71"/>
        <end position="100"/>
    </location>
</feature>
<proteinExistence type="predicted"/>
<feature type="compositionally biased region" description="Basic and acidic residues" evidence="2">
    <location>
        <begin position="1"/>
        <end position="15"/>
    </location>
</feature>
<reference evidence="3 4" key="1">
    <citation type="submission" date="2018-04" db="EMBL/GenBank/DDBJ databases">
        <title>Genomic Encyclopedia of Archaeal and Bacterial Type Strains, Phase II (KMG-II): from individual species to whole genera.</title>
        <authorList>
            <person name="Goeker M."/>
        </authorList>
    </citation>
    <scope>NUCLEOTIDE SEQUENCE [LARGE SCALE GENOMIC DNA]</scope>
    <source>
        <strain evidence="3 4">DSM 28823</strain>
    </source>
</reference>
<organism evidence="3 4">
    <name type="scientific">Mangrovibacterium marinum</name>
    <dbReference type="NCBI Taxonomy" id="1639118"/>
    <lineage>
        <taxon>Bacteria</taxon>
        <taxon>Pseudomonadati</taxon>
        <taxon>Bacteroidota</taxon>
        <taxon>Bacteroidia</taxon>
        <taxon>Marinilabiliales</taxon>
        <taxon>Prolixibacteraceae</taxon>
        <taxon>Mangrovibacterium</taxon>
    </lineage>
</organism>
<protein>
    <submittedName>
        <fullName evidence="3">Uncharacterized protein DUF349</fullName>
    </submittedName>
</protein>
<evidence type="ECO:0000256" key="2">
    <source>
        <dbReference type="SAM" id="MobiDB-lite"/>
    </source>
</evidence>
<dbReference type="Proteomes" id="UP000243525">
    <property type="component" value="Unassembled WGS sequence"/>
</dbReference>
<feature type="region of interest" description="Disordered" evidence="2">
    <location>
        <begin position="1"/>
        <end position="108"/>
    </location>
</feature>
<dbReference type="OrthoDB" id="5422202at2"/>
<accession>A0A2T5C4H2</accession>
<feature type="compositionally biased region" description="Polar residues" evidence="2">
    <location>
        <begin position="22"/>
        <end position="33"/>
    </location>
</feature>
<comment type="caution">
    <text evidence="3">The sequence shown here is derived from an EMBL/GenBank/DDBJ whole genome shotgun (WGS) entry which is preliminary data.</text>
</comment>
<evidence type="ECO:0000313" key="3">
    <source>
        <dbReference type="EMBL" id="PTN09775.1"/>
    </source>
</evidence>